<dbReference type="KEGG" id="psoj:PHYSODRAFT_513943"/>
<name>G4ZTW0_PHYSP</name>
<sequence>MLLARQRRRARLILQQTICFEAWFGFLFYPISCLLLRDKLAALEYNSSLQRALPVCCLVVLIPADVARYYLGTRGNLRAQVFPLTAFMFLSACPVFPGFVYLTFFAEHRLPFDVVAGTCFVLLLIAECITGYVVLRELLRQEAARFLKMRELSDITTSEGDEERVRFLPGEDRAPMARSWQ</sequence>
<dbReference type="Proteomes" id="UP000002640">
    <property type="component" value="Unassembled WGS sequence"/>
</dbReference>
<proteinExistence type="predicted"/>
<evidence type="ECO:0000256" key="5">
    <source>
        <dbReference type="SAM" id="Phobius"/>
    </source>
</evidence>
<dbReference type="InParanoid" id="G4ZTW0"/>
<evidence type="ECO:0000256" key="4">
    <source>
        <dbReference type="ARBA" id="ARBA00023136"/>
    </source>
</evidence>
<feature type="transmembrane region" description="Helical" evidence="5">
    <location>
        <begin position="52"/>
        <end position="71"/>
    </location>
</feature>
<reference evidence="6 7" key="1">
    <citation type="journal article" date="2006" name="Science">
        <title>Phytophthora genome sequences uncover evolutionary origins and mechanisms of pathogenesis.</title>
        <authorList>
            <person name="Tyler B.M."/>
            <person name="Tripathy S."/>
            <person name="Zhang X."/>
            <person name="Dehal P."/>
            <person name="Jiang R.H."/>
            <person name="Aerts A."/>
            <person name="Arredondo F.D."/>
            <person name="Baxter L."/>
            <person name="Bensasson D."/>
            <person name="Beynon J.L."/>
            <person name="Chapman J."/>
            <person name="Damasceno C.M."/>
            <person name="Dorrance A.E."/>
            <person name="Dou D."/>
            <person name="Dickerman A.W."/>
            <person name="Dubchak I.L."/>
            <person name="Garbelotto M."/>
            <person name="Gijzen M."/>
            <person name="Gordon S.G."/>
            <person name="Govers F."/>
            <person name="Grunwald N.J."/>
            <person name="Huang W."/>
            <person name="Ivors K.L."/>
            <person name="Jones R.W."/>
            <person name="Kamoun S."/>
            <person name="Krampis K."/>
            <person name="Lamour K.H."/>
            <person name="Lee M.K."/>
            <person name="McDonald W.H."/>
            <person name="Medina M."/>
            <person name="Meijer H.J."/>
            <person name="Nordberg E.K."/>
            <person name="Maclean D.J."/>
            <person name="Ospina-Giraldo M.D."/>
            <person name="Morris P.F."/>
            <person name="Phuntumart V."/>
            <person name="Putnam N.H."/>
            <person name="Rash S."/>
            <person name="Rose J.K."/>
            <person name="Sakihama Y."/>
            <person name="Salamov A.A."/>
            <person name="Savidor A."/>
            <person name="Scheuring C.F."/>
            <person name="Smith B.M."/>
            <person name="Sobral B.W."/>
            <person name="Terry A."/>
            <person name="Torto-Alalibo T.A."/>
            <person name="Win J."/>
            <person name="Xu Z."/>
            <person name="Zhang H."/>
            <person name="Grigoriev I.V."/>
            <person name="Rokhsar D.S."/>
            <person name="Boore J.L."/>
        </authorList>
    </citation>
    <scope>NUCLEOTIDE SEQUENCE [LARGE SCALE GENOMIC DNA]</scope>
    <source>
        <strain evidence="6 7">P6497</strain>
    </source>
</reference>
<dbReference type="STRING" id="1094619.G4ZTW0"/>
<gene>
    <name evidence="6" type="ORF">PHYSODRAFT_513943</name>
</gene>
<feature type="transmembrane region" description="Helical" evidence="5">
    <location>
        <begin position="114"/>
        <end position="135"/>
    </location>
</feature>
<dbReference type="GO" id="GO:0016020">
    <property type="term" value="C:membrane"/>
    <property type="evidence" value="ECO:0007669"/>
    <property type="project" value="UniProtKB-SubCell"/>
</dbReference>
<evidence type="ECO:0000256" key="2">
    <source>
        <dbReference type="ARBA" id="ARBA00022692"/>
    </source>
</evidence>
<evidence type="ECO:0000313" key="6">
    <source>
        <dbReference type="EMBL" id="EGZ13234.1"/>
    </source>
</evidence>
<dbReference type="AlphaFoldDB" id="G4ZTW0"/>
<dbReference type="Pfam" id="PF09799">
    <property type="entry name" value="Transmemb_17"/>
    <property type="match status" value="1"/>
</dbReference>
<dbReference type="PANTHER" id="PTHR13531">
    <property type="entry name" value="GEO07735P1-RELATED-RELATED"/>
    <property type="match status" value="1"/>
</dbReference>
<keyword evidence="3 5" id="KW-1133">Transmembrane helix</keyword>
<comment type="subcellular location">
    <subcellularLocation>
        <location evidence="1">Membrane</location>
        <topology evidence="1">Multi-pass membrane protein</topology>
    </subcellularLocation>
</comment>
<keyword evidence="7" id="KW-1185">Reference proteome</keyword>
<evidence type="ECO:0000256" key="3">
    <source>
        <dbReference type="ARBA" id="ARBA00022989"/>
    </source>
</evidence>
<dbReference type="GO" id="GO:0035869">
    <property type="term" value="C:ciliary transition zone"/>
    <property type="evidence" value="ECO:0007669"/>
    <property type="project" value="TreeGrafter"/>
</dbReference>
<dbReference type="GO" id="GO:1905515">
    <property type="term" value="P:non-motile cilium assembly"/>
    <property type="evidence" value="ECO:0007669"/>
    <property type="project" value="TreeGrafter"/>
</dbReference>
<dbReference type="RefSeq" id="XP_009530663.1">
    <property type="nucleotide sequence ID" value="XM_009532368.1"/>
</dbReference>
<dbReference type="PANTHER" id="PTHR13531:SF6">
    <property type="entry name" value="TMEM (HUMAN TRANSMEMBRANE PROTEIN) HOMOLOG"/>
    <property type="match status" value="1"/>
</dbReference>
<keyword evidence="4 5" id="KW-0472">Membrane</keyword>
<evidence type="ECO:0008006" key="8">
    <source>
        <dbReference type="Google" id="ProtNLM"/>
    </source>
</evidence>
<dbReference type="GeneID" id="20659520"/>
<evidence type="ECO:0000313" key="7">
    <source>
        <dbReference type="Proteomes" id="UP000002640"/>
    </source>
</evidence>
<protein>
    <recommendedName>
        <fullName evidence="8">Transmembrane protein</fullName>
    </recommendedName>
</protein>
<accession>G4ZTW0</accession>
<keyword evidence="2 5" id="KW-0812">Transmembrane</keyword>
<organism evidence="6 7">
    <name type="scientific">Phytophthora sojae (strain P6497)</name>
    <name type="common">Soybean stem and root rot agent</name>
    <name type="synonym">Phytophthora megasperma f. sp. glycines</name>
    <dbReference type="NCBI Taxonomy" id="1094619"/>
    <lineage>
        <taxon>Eukaryota</taxon>
        <taxon>Sar</taxon>
        <taxon>Stramenopiles</taxon>
        <taxon>Oomycota</taxon>
        <taxon>Peronosporomycetes</taxon>
        <taxon>Peronosporales</taxon>
        <taxon>Peronosporaceae</taxon>
        <taxon>Phytophthora</taxon>
    </lineage>
</organism>
<feature type="transmembrane region" description="Helical" evidence="5">
    <location>
        <begin position="12"/>
        <end position="32"/>
    </location>
</feature>
<evidence type="ECO:0000256" key="1">
    <source>
        <dbReference type="ARBA" id="ARBA00004141"/>
    </source>
</evidence>
<dbReference type="EMBL" id="JH159156">
    <property type="protein sequence ID" value="EGZ13234.1"/>
    <property type="molecule type" value="Genomic_DNA"/>
</dbReference>
<feature type="transmembrane region" description="Helical" evidence="5">
    <location>
        <begin position="83"/>
        <end position="102"/>
    </location>
</feature>
<dbReference type="InterPro" id="IPR019184">
    <property type="entry name" value="Uncharacterised_TM-17"/>
</dbReference>
<dbReference type="OMA" id="LWWVSCI"/>